<keyword evidence="6" id="KW-0862">Zinc</keyword>
<dbReference type="InterPro" id="IPR008925">
    <property type="entry name" value="aa_tRNA-synth_I_cd-bd_sf"/>
</dbReference>
<name>A0A0S7BYQ9_9CHLR</name>
<dbReference type="InterPro" id="IPR000924">
    <property type="entry name" value="Glu/Gln-tRNA-synth"/>
</dbReference>
<feature type="binding site" evidence="10">
    <location>
        <position position="259"/>
    </location>
    <ligand>
        <name>ATP</name>
        <dbReference type="ChEBI" id="CHEBI:30616"/>
    </ligand>
</feature>
<dbReference type="HAMAP" id="MF_00022">
    <property type="entry name" value="Glu_tRNA_synth_type1"/>
    <property type="match status" value="1"/>
</dbReference>
<keyword evidence="7 10" id="KW-0067">ATP-binding</keyword>
<dbReference type="OrthoDB" id="9807503at2"/>
<dbReference type="PRINTS" id="PR00987">
    <property type="entry name" value="TRNASYNTHGLU"/>
</dbReference>
<keyword evidence="2 10" id="KW-0963">Cytoplasm</keyword>
<feature type="domain" description="Glutamyl/glutaminyl-tRNA synthetase class Ib catalytic" evidence="11">
    <location>
        <begin position="8"/>
        <end position="332"/>
    </location>
</feature>
<evidence type="ECO:0000256" key="10">
    <source>
        <dbReference type="HAMAP-Rule" id="MF_00022"/>
    </source>
</evidence>
<organism evidence="13">
    <name type="scientific">Flexilinea flocculi</name>
    <dbReference type="NCBI Taxonomy" id="1678840"/>
    <lineage>
        <taxon>Bacteria</taxon>
        <taxon>Bacillati</taxon>
        <taxon>Chloroflexota</taxon>
        <taxon>Anaerolineae</taxon>
        <taxon>Anaerolineales</taxon>
        <taxon>Anaerolineaceae</taxon>
        <taxon>Flexilinea</taxon>
    </lineage>
</organism>
<dbReference type="InterPro" id="IPR001412">
    <property type="entry name" value="aa-tRNA-synth_I_CS"/>
</dbReference>
<dbReference type="Pfam" id="PF19269">
    <property type="entry name" value="Anticodon_2"/>
    <property type="match status" value="1"/>
</dbReference>
<dbReference type="CDD" id="cd00808">
    <property type="entry name" value="GluRS_core"/>
    <property type="match status" value="1"/>
</dbReference>
<dbReference type="EMBL" id="DF968181">
    <property type="protein sequence ID" value="GAP41555.1"/>
    <property type="molecule type" value="Genomic_DNA"/>
</dbReference>
<dbReference type="Gene3D" id="1.10.10.350">
    <property type="match status" value="1"/>
</dbReference>
<dbReference type="PROSITE" id="PS00178">
    <property type="entry name" value="AA_TRNA_LIGASE_I"/>
    <property type="match status" value="1"/>
</dbReference>
<keyword evidence="4" id="KW-0479">Metal-binding</keyword>
<evidence type="ECO:0000256" key="5">
    <source>
        <dbReference type="ARBA" id="ARBA00022741"/>
    </source>
</evidence>
<keyword evidence="3 10" id="KW-0436">Ligase</keyword>
<dbReference type="PANTHER" id="PTHR43311:SF2">
    <property type="entry name" value="GLUTAMATE--TRNA LIGASE, MITOCHONDRIAL-RELATED"/>
    <property type="match status" value="1"/>
</dbReference>
<dbReference type="GO" id="GO:0000049">
    <property type="term" value="F:tRNA binding"/>
    <property type="evidence" value="ECO:0007669"/>
    <property type="project" value="InterPro"/>
</dbReference>
<dbReference type="InterPro" id="IPR033910">
    <property type="entry name" value="GluRS_core"/>
</dbReference>
<evidence type="ECO:0000256" key="9">
    <source>
        <dbReference type="ARBA" id="ARBA00023146"/>
    </source>
</evidence>
<evidence type="ECO:0000256" key="6">
    <source>
        <dbReference type="ARBA" id="ARBA00022833"/>
    </source>
</evidence>
<dbReference type="InterPro" id="IPR020752">
    <property type="entry name" value="Glu-tRNA-synth_I_codon-bd_sub1"/>
</dbReference>
<keyword evidence="9 10" id="KW-0030">Aminoacyl-tRNA synthetase</keyword>
<gene>
    <name evidence="10" type="primary">gltX</name>
    <name evidence="13" type="ORF">ATC1_131547</name>
</gene>
<dbReference type="NCBIfam" id="TIGR00464">
    <property type="entry name" value="gltX_bact"/>
    <property type="match status" value="1"/>
</dbReference>
<evidence type="ECO:0000259" key="12">
    <source>
        <dbReference type="Pfam" id="PF19269"/>
    </source>
</evidence>
<evidence type="ECO:0000256" key="8">
    <source>
        <dbReference type="ARBA" id="ARBA00022917"/>
    </source>
</evidence>
<dbReference type="InterPro" id="IPR004527">
    <property type="entry name" value="Glu-tRNA-ligase_bac/mito"/>
</dbReference>
<reference evidence="13" key="1">
    <citation type="journal article" date="2015" name="Genome Announc.">
        <title>Draft Genome Sequence of Anaerolineae Strain TC1, a Novel Isolate from a Methanogenic Wastewater Treatment System.</title>
        <authorList>
            <person name="Matsuura N."/>
            <person name="Tourlousse D.M."/>
            <person name="Sun L."/>
            <person name="Toyonaga M."/>
            <person name="Kuroda K."/>
            <person name="Ohashi A."/>
            <person name="Cruz R."/>
            <person name="Yamaguchi T."/>
            <person name="Sekiguchi Y."/>
        </authorList>
    </citation>
    <scope>NUCLEOTIDE SEQUENCE [LARGE SCALE GENOMIC DNA]</scope>
    <source>
        <strain evidence="13">TC1</strain>
    </source>
</reference>
<dbReference type="Gene3D" id="3.40.50.620">
    <property type="entry name" value="HUPs"/>
    <property type="match status" value="1"/>
</dbReference>
<feature type="domain" description="Aminoacyl-tRNA synthetase class I anticodon-binding" evidence="12">
    <location>
        <begin position="347"/>
        <end position="489"/>
    </location>
</feature>
<comment type="catalytic activity">
    <reaction evidence="10">
        <text>tRNA(Glu) + L-glutamate + ATP = L-glutamyl-tRNA(Glu) + AMP + diphosphate</text>
        <dbReference type="Rhea" id="RHEA:23540"/>
        <dbReference type="Rhea" id="RHEA-COMP:9663"/>
        <dbReference type="Rhea" id="RHEA-COMP:9680"/>
        <dbReference type="ChEBI" id="CHEBI:29985"/>
        <dbReference type="ChEBI" id="CHEBI:30616"/>
        <dbReference type="ChEBI" id="CHEBI:33019"/>
        <dbReference type="ChEBI" id="CHEBI:78442"/>
        <dbReference type="ChEBI" id="CHEBI:78520"/>
        <dbReference type="ChEBI" id="CHEBI:456215"/>
        <dbReference type="EC" id="6.1.1.17"/>
    </reaction>
</comment>
<proteinExistence type="inferred from homology"/>
<dbReference type="PATRIC" id="fig|1678840.3.peg.3032"/>
<feature type="short sequence motif" description="'HIGH' region" evidence="10">
    <location>
        <begin position="14"/>
        <end position="24"/>
    </location>
</feature>
<dbReference type="SUPFAM" id="SSF52374">
    <property type="entry name" value="Nucleotidylyl transferase"/>
    <property type="match status" value="1"/>
</dbReference>
<dbReference type="Pfam" id="PF00749">
    <property type="entry name" value="tRNA-synt_1c"/>
    <property type="match status" value="1"/>
</dbReference>
<evidence type="ECO:0000259" key="11">
    <source>
        <dbReference type="Pfam" id="PF00749"/>
    </source>
</evidence>
<dbReference type="InterPro" id="IPR020058">
    <property type="entry name" value="Glu/Gln-tRNA-synth_Ib_cat-dom"/>
</dbReference>
<evidence type="ECO:0000313" key="13">
    <source>
        <dbReference type="EMBL" id="GAP41555.1"/>
    </source>
</evidence>
<dbReference type="SUPFAM" id="SSF48163">
    <property type="entry name" value="An anticodon-binding domain of class I aminoacyl-tRNA synthetases"/>
    <property type="match status" value="1"/>
</dbReference>
<dbReference type="Gene3D" id="1.10.8.70">
    <property type="entry name" value="Glutamate-tRNA synthetase, class I, anticodon-binding domain 1"/>
    <property type="match status" value="1"/>
</dbReference>
<dbReference type="GO" id="GO:0004818">
    <property type="term" value="F:glutamate-tRNA ligase activity"/>
    <property type="evidence" value="ECO:0007669"/>
    <property type="project" value="UniProtKB-UniRule"/>
</dbReference>
<evidence type="ECO:0000256" key="1">
    <source>
        <dbReference type="ARBA" id="ARBA00007894"/>
    </source>
</evidence>
<accession>A0A0S7BYQ9</accession>
<evidence type="ECO:0000256" key="4">
    <source>
        <dbReference type="ARBA" id="ARBA00022723"/>
    </source>
</evidence>
<dbReference type="Proteomes" id="UP000053370">
    <property type="component" value="Unassembled WGS sequence"/>
</dbReference>
<dbReference type="GO" id="GO:0005829">
    <property type="term" value="C:cytosol"/>
    <property type="evidence" value="ECO:0007669"/>
    <property type="project" value="TreeGrafter"/>
</dbReference>
<feature type="short sequence motif" description="'KMSKS' region" evidence="10">
    <location>
        <begin position="256"/>
        <end position="260"/>
    </location>
</feature>
<dbReference type="RefSeq" id="WP_082174799.1">
    <property type="nucleotide sequence ID" value="NZ_DF968181.1"/>
</dbReference>
<comment type="similarity">
    <text evidence="1 10">Belongs to the class-I aminoacyl-tRNA synthetase family. Glutamate--tRNA ligase type 1 subfamily.</text>
</comment>
<comment type="function">
    <text evidence="10">Catalyzes the attachment of glutamate to tRNA(Glu) in a two-step reaction: glutamate is first activated by ATP to form Glu-AMP and then transferred to the acceptor end of tRNA(Glu).</text>
</comment>
<dbReference type="AlphaFoldDB" id="A0A0S7BYQ9"/>
<dbReference type="InterPro" id="IPR049940">
    <property type="entry name" value="GluQ/Sye"/>
</dbReference>
<sequence length="498" mass="56563">MSDDLQPVRVRFAPSPTGRLHLGGGRTALYNYLLAKKTGGTFILRIEDTDKKRYVDSAEKEIIDGLHWLGIDWDEGPDKGGPDGPYRQSERKQIYLDVAEKLIEQGDAYYCFCSPERLKEMKELQQQRKEFPHYDGCCRNIPLEEAKRRVAAGESYVIRFKSPQEGTTTVKDLLRGEMTIDNRQIDDYIIVKSDGWALYHLAAMVDDHLMRITHVIRGSEWLSTLPLHHLIIKALGWNEPVWIHLSVFLKPSGKGKMSKRESADLLKDGYSIFLTDLKDLGYIPEAVTNWISLMGWSFDDHTEIFQMEDLIRDFSLEHLNPSPAAINFTKLDFFNGNHIRRLAPEDLAQRMKPFFEQQGYETDDATLLKIAPIVQEHIGGLDEAPNMAGFFFKDSVQPSVEDLIQKGLTTEQCAEIASRSYTLLSGLPEINTRIGEPEMRDLVVEMGLKPAQVFGVLRVAVTGQKVSTPLFESMEIIGKEKVLERIKSAEILLRSSNS</sequence>
<dbReference type="FunFam" id="3.40.50.620:FF:000045">
    <property type="entry name" value="Glutamate--tRNA ligase, mitochondrial"/>
    <property type="match status" value="1"/>
</dbReference>
<dbReference type="GO" id="GO:0005524">
    <property type="term" value="F:ATP binding"/>
    <property type="evidence" value="ECO:0007669"/>
    <property type="project" value="UniProtKB-UniRule"/>
</dbReference>
<dbReference type="GO" id="GO:0006424">
    <property type="term" value="P:glutamyl-tRNA aminoacylation"/>
    <property type="evidence" value="ECO:0007669"/>
    <property type="project" value="UniProtKB-UniRule"/>
</dbReference>
<evidence type="ECO:0000256" key="7">
    <source>
        <dbReference type="ARBA" id="ARBA00022840"/>
    </source>
</evidence>
<comment type="caution">
    <text evidence="10">Lacks conserved residue(s) required for the propagation of feature annotation.</text>
</comment>
<dbReference type="InterPro" id="IPR045462">
    <property type="entry name" value="aa-tRNA-synth_I_cd-bd"/>
</dbReference>
<dbReference type="EC" id="6.1.1.17" evidence="10"/>
<dbReference type="InterPro" id="IPR014729">
    <property type="entry name" value="Rossmann-like_a/b/a_fold"/>
</dbReference>
<protein>
    <recommendedName>
        <fullName evidence="10">Glutamate--tRNA ligase</fullName>
        <ecNumber evidence="10">6.1.1.17</ecNumber>
    </recommendedName>
    <alternativeName>
        <fullName evidence="10">Glutamyl-tRNA synthetase</fullName>
        <shortName evidence="10">GluRS</shortName>
    </alternativeName>
</protein>
<evidence type="ECO:0000313" key="14">
    <source>
        <dbReference type="Proteomes" id="UP000053370"/>
    </source>
</evidence>
<keyword evidence="8 10" id="KW-0648">Protein biosynthesis</keyword>
<keyword evidence="14" id="KW-1185">Reference proteome</keyword>
<dbReference type="STRING" id="1678840.ATC1_131547"/>
<keyword evidence="5 10" id="KW-0547">Nucleotide-binding</keyword>
<dbReference type="PANTHER" id="PTHR43311">
    <property type="entry name" value="GLUTAMATE--TRNA LIGASE"/>
    <property type="match status" value="1"/>
</dbReference>
<evidence type="ECO:0000256" key="2">
    <source>
        <dbReference type="ARBA" id="ARBA00022490"/>
    </source>
</evidence>
<dbReference type="InterPro" id="IPR020751">
    <property type="entry name" value="aa-tRNA-synth_I_codon-bd_sub2"/>
</dbReference>
<comment type="subunit">
    <text evidence="10">Monomer.</text>
</comment>
<comment type="subcellular location">
    <subcellularLocation>
        <location evidence="10">Cytoplasm</location>
    </subcellularLocation>
</comment>
<evidence type="ECO:0000256" key="3">
    <source>
        <dbReference type="ARBA" id="ARBA00022598"/>
    </source>
</evidence>
<dbReference type="GO" id="GO:0008270">
    <property type="term" value="F:zinc ion binding"/>
    <property type="evidence" value="ECO:0007669"/>
    <property type="project" value="InterPro"/>
</dbReference>